<dbReference type="GO" id="GO:0043565">
    <property type="term" value="F:sequence-specific DNA binding"/>
    <property type="evidence" value="ECO:0007669"/>
    <property type="project" value="InterPro"/>
</dbReference>
<dbReference type="CDD" id="cd17536">
    <property type="entry name" value="REC_YesN-like"/>
    <property type="match status" value="1"/>
</dbReference>
<dbReference type="Gene3D" id="1.10.10.60">
    <property type="entry name" value="Homeodomain-like"/>
    <property type="match status" value="2"/>
</dbReference>
<dbReference type="PANTHER" id="PTHR42713:SF3">
    <property type="entry name" value="TRANSCRIPTIONAL REGULATORY PROTEIN HPTR"/>
    <property type="match status" value="1"/>
</dbReference>
<dbReference type="Gene3D" id="3.40.50.2300">
    <property type="match status" value="1"/>
</dbReference>
<evidence type="ECO:0000256" key="1">
    <source>
        <dbReference type="ARBA" id="ARBA00004496"/>
    </source>
</evidence>
<dbReference type="InterPro" id="IPR051552">
    <property type="entry name" value="HptR"/>
</dbReference>
<feature type="domain" description="HTH araC/xylS-type" evidence="11">
    <location>
        <begin position="317"/>
        <end position="416"/>
    </location>
</feature>
<feature type="modified residue" description="4-aspartylphosphate" evidence="10">
    <location>
        <position position="55"/>
    </location>
</feature>
<dbReference type="SMART" id="SM00448">
    <property type="entry name" value="REC"/>
    <property type="match status" value="1"/>
</dbReference>
<dbReference type="PRINTS" id="PR00032">
    <property type="entry name" value="HTHARAC"/>
</dbReference>
<dbReference type="PROSITE" id="PS50110">
    <property type="entry name" value="RESPONSE_REGULATORY"/>
    <property type="match status" value="1"/>
</dbReference>
<dbReference type="InterPro" id="IPR020449">
    <property type="entry name" value="Tscrpt_reg_AraC-type_HTH"/>
</dbReference>
<dbReference type="EMBL" id="CP010086">
    <property type="protein sequence ID" value="AJG97564.1"/>
    <property type="molecule type" value="Genomic_DNA"/>
</dbReference>
<dbReference type="SUPFAM" id="SSF46689">
    <property type="entry name" value="Homeodomain-like"/>
    <property type="match status" value="1"/>
</dbReference>
<sequence>MCRLFIVEDEEIIREGIQKNIDWELNDVKIVGTAANGKECLEKIETCMPEVILSDIKMPFMDGMELIQHIYELYPKIKVVLLTAFDEFEYAKKALNYKVSQYVMKYEENEKILEAVLRAGNEYTASLNQAERVKQSEILLENKILRDLLFYDEKSEEIYQNLLNSNIKFLYDNFFVTCISNRNLTQSKHIRSIAEGYNFLEKEIRILDLEIDFYFCKTEQKLFIISNIDKKTFDLFNKYIKILESLLKQKEKEWECNLKASVGSIYIGLEGISKSYDEANYIMSLYQMNQYFDRDKKIVIVSSNDSVSGSANKKTVDQIVEYIRKHYCEKDICLDSISKDVHLTPAYISAMFKKEKGINISDYIIKIRIERAKYLLMTTDMKTYEISEEIGYVNSQYFSVLFKRNAGVSPTEYRQRVSEK</sequence>
<evidence type="ECO:0000256" key="8">
    <source>
        <dbReference type="ARBA" id="ARBA00023163"/>
    </source>
</evidence>
<name>A0A0B5Q5T9_CLOBE</name>
<protein>
    <recommendedName>
        <fullName evidence="2">Stage 0 sporulation protein A homolog</fullName>
    </recommendedName>
</protein>
<dbReference type="InterPro" id="IPR001789">
    <property type="entry name" value="Sig_transdc_resp-reg_receiver"/>
</dbReference>
<dbReference type="InterPro" id="IPR011006">
    <property type="entry name" value="CheY-like_superfamily"/>
</dbReference>
<keyword evidence="8" id="KW-0804">Transcription</keyword>
<dbReference type="SMART" id="SM00342">
    <property type="entry name" value="HTH_ARAC"/>
    <property type="match status" value="1"/>
</dbReference>
<evidence type="ECO:0000259" key="11">
    <source>
        <dbReference type="PROSITE" id="PS01124"/>
    </source>
</evidence>
<evidence type="ECO:0000313" key="13">
    <source>
        <dbReference type="EMBL" id="AJG97564.1"/>
    </source>
</evidence>
<evidence type="ECO:0000256" key="3">
    <source>
        <dbReference type="ARBA" id="ARBA00022490"/>
    </source>
</evidence>
<dbReference type="Proteomes" id="UP000031866">
    <property type="component" value="Chromosome"/>
</dbReference>
<keyword evidence="3" id="KW-0963">Cytoplasm</keyword>
<dbReference type="GO" id="GO:0003700">
    <property type="term" value="F:DNA-binding transcription factor activity"/>
    <property type="evidence" value="ECO:0007669"/>
    <property type="project" value="InterPro"/>
</dbReference>
<evidence type="ECO:0000256" key="9">
    <source>
        <dbReference type="ARBA" id="ARBA00024867"/>
    </source>
</evidence>
<dbReference type="AlphaFoldDB" id="A0A0B5Q5T9"/>
<feature type="domain" description="Response regulatory" evidence="12">
    <location>
        <begin position="3"/>
        <end position="120"/>
    </location>
</feature>
<dbReference type="PROSITE" id="PS01124">
    <property type="entry name" value="HTH_ARAC_FAMILY_2"/>
    <property type="match status" value="1"/>
</dbReference>
<dbReference type="InterPro" id="IPR009057">
    <property type="entry name" value="Homeodomain-like_sf"/>
</dbReference>
<keyword evidence="5" id="KW-0902">Two-component regulatory system</keyword>
<comment type="function">
    <text evidence="9">May play the central regulatory role in sporulation. It may be an element of the effector pathway responsible for the activation of sporulation genes in response to nutritional stress. Spo0A may act in concert with spo0H (a sigma factor) to control the expression of some genes that are critical to the sporulation process.</text>
</comment>
<evidence type="ECO:0000256" key="4">
    <source>
        <dbReference type="ARBA" id="ARBA00022553"/>
    </source>
</evidence>
<dbReference type="KEGG" id="cbei:LF65_00942"/>
<dbReference type="PANTHER" id="PTHR42713">
    <property type="entry name" value="HISTIDINE KINASE-RELATED"/>
    <property type="match status" value="1"/>
</dbReference>
<keyword evidence="6" id="KW-0805">Transcription regulation</keyword>
<proteinExistence type="predicted"/>
<comment type="subcellular location">
    <subcellularLocation>
        <location evidence="1">Cytoplasm</location>
    </subcellularLocation>
</comment>
<dbReference type="GO" id="GO:0005737">
    <property type="term" value="C:cytoplasm"/>
    <property type="evidence" value="ECO:0007669"/>
    <property type="project" value="UniProtKB-SubCell"/>
</dbReference>
<accession>A0A0B5Q5T9</accession>
<evidence type="ECO:0000313" key="14">
    <source>
        <dbReference type="Proteomes" id="UP000031866"/>
    </source>
</evidence>
<reference evidence="14" key="1">
    <citation type="submission" date="2014-12" db="EMBL/GenBank/DDBJ databases">
        <title>Genome sequence of Clostridium beijerinckii strain 59B.</title>
        <authorList>
            <person name="Little G.T."/>
            <person name="Minton N.P."/>
        </authorList>
    </citation>
    <scope>NUCLEOTIDE SEQUENCE [LARGE SCALE GENOMIC DNA]</scope>
    <source>
        <strain evidence="14">59B</strain>
    </source>
</reference>
<evidence type="ECO:0000256" key="2">
    <source>
        <dbReference type="ARBA" id="ARBA00018672"/>
    </source>
</evidence>
<dbReference type="STRING" id="1520.LF65_00942"/>
<dbReference type="Pfam" id="PF00072">
    <property type="entry name" value="Response_reg"/>
    <property type="match status" value="1"/>
</dbReference>
<dbReference type="GO" id="GO:0000160">
    <property type="term" value="P:phosphorelay signal transduction system"/>
    <property type="evidence" value="ECO:0007669"/>
    <property type="project" value="UniProtKB-KW"/>
</dbReference>
<evidence type="ECO:0000259" key="12">
    <source>
        <dbReference type="PROSITE" id="PS50110"/>
    </source>
</evidence>
<evidence type="ECO:0000256" key="10">
    <source>
        <dbReference type="PROSITE-ProRule" id="PRU00169"/>
    </source>
</evidence>
<dbReference type="InterPro" id="IPR018060">
    <property type="entry name" value="HTH_AraC"/>
</dbReference>
<evidence type="ECO:0000256" key="7">
    <source>
        <dbReference type="ARBA" id="ARBA00023125"/>
    </source>
</evidence>
<keyword evidence="7" id="KW-0238">DNA-binding</keyword>
<dbReference type="RefSeq" id="WP_052482722.1">
    <property type="nucleotide sequence ID" value="NZ_CP010086.2"/>
</dbReference>
<keyword evidence="4 10" id="KW-0597">Phosphoprotein</keyword>
<organism evidence="13 14">
    <name type="scientific">Clostridium beijerinckii</name>
    <name type="common">Clostridium MP</name>
    <dbReference type="NCBI Taxonomy" id="1520"/>
    <lineage>
        <taxon>Bacteria</taxon>
        <taxon>Bacillati</taxon>
        <taxon>Bacillota</taxon>
        <taxon>Clostridia</taxon>
        <taxon>Eubacteriales</taxon>
        <taxon>Clostridiaceae</taxon>
        <taxon>Clostridium</taxon>
    </lineage>
</organism>
<gene>
    <name evidence="13" type="ORF">LF65_00942</name>
</gene>
<evidence type="ECO:0000256" key="5">
    <source>
        <dbReference type="ARBA" id="ARBA00023012"/>
    </source>
</evidence>
<evidence type="ECO:0000256" key="6">
    <source>
        <dbReference type="ARBA" id="ARBA00023015"/>
    </source>
</evidence>
<dbReference type="SUPFAM" id="SSF52172">
    <property type="entry name" value="CheY-like"/>
    <property type="match status" value="1"/>
</dbReference>
<dbReference type="Pfam" id="PF12833">
    <property type="entry name" value="HTH_18"/>
    <property type="match status" value="1"/>
</dbReference>
<dbReference type="OrthoDB" id="384217at2"/>